<dbReference type="EMBL" id="AWGB01000027">
    <property type="protein sequence ID" value="ESQ89964.1"/>
    <property type="molecule type" value="Genomic_DNA"/>
</dbReference>
<evidence type="ECO:0008006" key="3">
    <source>
        <dbReference type="Google" id="ProtNLM"/>
    </source>
</evidence>
<comment type="caution">
    <text evidence="1">The sequence shown here is derived from an EMBL/GenBank/DDBJ whole genome shotgun (WGS) entry which is preliminary data.</text>
</comment>
<evidence type="ECO:0000313" key="2">
    <source>
        <dbReference type="Proteomes" id="UP000017837"/>
    </source>
</evidence>
<accession>V4PRK4</accession>
<proteinExistence type="predicted"/>
<dbReference type="PATRIC" id="fig|1121022.4.peg.2690"/>
<sequence length="51" mass="5935">MKHRCRERRLVGAIFFEQNDEWVVQRGRYITLETIAQMSDGPLLSMPAVAN</sequence>
<protein>
    <recommendedName>
        <fullName evidence="3">Transposase</fullName>
    </recommendedName>
</protein>
<dbReference type="Proteomes" id="UP000017837">
    <property type="component" value="Unassembled WGS sequence"/>
</dbReference>
<evidence type="ECO:0000313" key="1">
    <source>
        <dbReference type="EMBL" id="ESQ89964.1"/>
    </source>
</evidence>
<organism evidence="1 2">
    <name type="scientific">Asticcacaulis benevestitus DSM 16100 = ATCC BAA-896</name>
    <dbReference type="NCBI Taxonomy" id="1121022"/>
    <lineage>
        <taxon>Bacteria</taxon>
        <taxon>Pseudomonadati</taxon>
        <taxon>Pseudomonadota</taxon>
        <taxon>Alphaproteobacteria</taxon>
        <taxon>Caulobacterales</taxon>
        <taxon>Caulobacteraceae</taxon>
        <taxon>Asticcacaulis</taxon>
    </lineage>
</organism>
<dbReference type="eggNOG" id="COG3328">
    <property type="taxonomic scope" value="Bacteria"/>
</dbReference>
<reference evidence="1 2" key="1">
    <citation type="journal article" date="2014" name="Nature">
        <title>Sequential evolution of bacterial morphology by co-option of a developmental regulator.</title>
        <authorList>
            <person name="Jiang C."/>
            <person name="Brown P.J."/>
            <person name="Ducret A."/>
            <person name="Brun Y.V."/>
        </authorList>
    </citation>
    <scope>NUCLEOTIDE SEQUENCE [LARGE SCALE GENOMIC DNA]</scope>
    <source>
        <strain evidence="1 2">DSM 16100</strain>
    </source>
</reference>
<gene>
    <name evidence="1" type="ORF">ABENE_13240</name>
</gene>
<keyword evidence="2" id="KW-1185">Reference proteome</keyword>
<name>V4PRK4_9CAUL</name>
<dbReference type="AlphaFoldDB" id="V4PRK4"/>